<feature type="domain" description="Major facilitator superfamily (MFS) profile" evidence="10">
    <location>
        <begin position="183"/>
        <end position="668"/>
    </location>
</feature>
<comment type="similarity">
    <text evidence="2">Belongs to the KXD1 family.</text>
</comment>
<evidence type="ECO:0000256" key="7">
    <source>
        <dbReference type="ARBA" id="ARBA00023136"/>
    </source>
</evidence>
<name>A0A232EZB6_9HYME</name>
<evidence type="ECO:0000256" key="9">
    <source>
        <dbReference type="SAM" id="Phobius"/>
    </source>
</evidence>
<feature type="transmembrane region" description="Helical" evidence="9">
    <location>
        <begin position="313"/>
        <end position="336"/>
    </location>
</feature>
<organism evidence="11 12">
    <name type="scientific">Trichomalopsis sarcophagae</name>
    <dbReference type="NCBI Taxonomy" id="543379"/>
    <lineage>
        <taxon>Eukaryota</taxon>
        <taxon>Metazoa</taxon>
        <taxon>Ecdysozoa</taxon>
        <taxon>Arthropoda</taxon>
        <taxon>Hexapoda</taxon>
        <taxon>Insecta</taxon>
        <taxon>Pterygota</taxon>
        <taxon>Neoptera</taxon>
        <taxon>Endopterygota</taxon>
        <taxon>Hymenoptera</taxon>
        <taxon>Apocrita</taxon>
        <taxon>Proctotrupomorpha</taxon>
        <taxon>Chalcidoidea</taxon>
        <taxon>Pteromalidae</taxon>
        <taxon>Pteromalinae</taxon>
        <taxon>Trichomalopsis</taxon>
    </lineage>
</organism>
<protein>
    <recommendedName>
        <fullName evidence="10">Major facilitator superfamily (MFS) profile domain-containing protein</fullName>
    </recommendedName>
</protein>
<feature type="transmembrane region" description="Helical" evidence="9">
    <location>
        <begin position="526"/>
        <end position="548"/>
    </location>
</feature>
<feature type="transmembrane region" description="Helical" evidence="9">
    <location>
        <begin position="621"/>
        <end position="640"/>
    </location>
</feature>
<sequence>MAGAQGTPESEAGSFECFQNYTAPEVFVQGLAGIVDQQDVESMIRAQKQMLQRFEKTNEMLTNCNQLSVNRLKTAGSEFKKHTALLVEMKKDLDFIFKKVRVIKNKLSQQYPQAYNEAVRSSLAEEVIADDADQKPSEPEVPHQPPSNNVGERNPDSDEEYPNPVDYEKAIATTGYGLFNILMLLAALPVGWTCVLDTTITAFFIQSTECDFELTLFRRGVAVGIVYIGMIIAGPLWDFIFQDCAISSFSGKRNVIIFGLVLDSICNILWAHATSYYSFIMYKFLNGILIAGPLSLLMPYLSEFHAPTYQQTFTKWASLLFVISNIFPPALASVFILHTHWLNFTIFNYFYESWRVYVLICTIPSIMGAIMVCLMPKSPKYLLTQGESKEALRVLKTMYSMNFFESASSFKIKTLVARQKMRNNLKNICRESLQDSISKLKMLFSQAYSRVFLILLALQFTSMLGFNTMRLWVPQLFITLNNFRVLVRSFYPDKTVTMCEMLFPRIQADVDYSSCNYTLPGVESAVYVNSTIIASSAVVFGFLFTVMTTTLMKKIIIIVMSFMISTIGSFGANWAVEIPYILVLCSSIIVTSRIAGNIIIAYNAEVTPQNLRPTATKSINFMGNVGAAVGNIVFSTVLGLNCLTAFMGIGCLTLLCYVLSFYLLKKPIEEIKPDVEKYTPNGEFS</sequence>
<evidence type="ECO:0000313" key="12">
    <source>
        <dbReference type="Proteomes" id="UP000215335"/>
    </source>
</evidence>
<gene>
    <name evidence="11" type="ORF">TSAR_014101</name>
</gene>
<dbReference type="SUPFAM" id="SSF103473">
    <property type="entry name" value="MFS general substrate transporter"/>
    <property type="match status" value="1"/>
</dbReference>
<dbReference type="PANTHER" id="PTHR23511">
    <property type="entry name" value="SYNAPTIC VESICLE GLYCOPROTEIN 2"/>
    <property type="match status" value="1"/>
</dbReference>
<dbReference type="InterPro" id="IPR019371">
    <property type="entry name" value="KxDL_dom"/>
</dbReference>
<dbReference type="GO" id="GO:0016020">
    <property type="term" value="C:membrane"/>
    <property type="evidence" value="ECO:0007669"/>
    <property type="project" value="UniProtKB-SubCell"/>
</dbReference>
<dbReference type="OrthoDB" id="3936150at2759"/>
<dbReference type="InterPro" id="IPR005828">
    <property type="entry name" value="MFS_sugar_transport-like"/>
</dbReference>
<keyword evidence="5 9" id="KW-0812">Transmembrane</keyword>
<feature type="compositionally biased region" description="Basic and acidic residues" evidence="8">
    <location>
        <begin position="132"/>
        <end position="141"/>
    </location>
</feature>
<dbReference type="STRING" id="543379.A0A232EZB6"/>
<accession>A0A232EZB6</accession>
<dbReference type="InterPro" id="IPR036259">
    <property type="entry name" value="MFS_trans_sf"/>
</dbReference>
<dbReference type="InterPro" id="IPR020846">
    <property type="entry name" value="MFS_dom"/>
</dbReference>
<keyword evidence="4" id="KW-0813">Transport</keyword>
<evidence type="ECO:0000256" key="8">
    <source>
        <dbReference type="SAM" id="MobiDB-lite"/>
    </source>
</evidence>
<keyword evidence="7 9" id="KW-0472">Membrane</keyword>
<feature type="region of interest" description="Disordered" evidence="8">
    <location>
        <begin position="131"/>
        <end position="163"/>
    </location>
</feature>
<evidence type="ECO:0000259" key="10">
    <source>
        <dbReference type="PROSITE" id="PS50850"/>
    </source>
</evidence>
<dbReference type="PANTHER" id="PTHR23511:SF36">
    <property type="entry name" value="EG:BACR7A4.13 PROTEIN-RELATED"/>
    <property type="match status" value="1"/>
</dbReference>
<dbReference type="Gene3D" id="1.20.1250.20">
    <property type="entry name" value="MFS general substrate transporter like domains"/>
    <property type="match status" value="1"/>
</dbReference>
<feature type="transmembrane region" description="Helical" evidence="9">
    <location>
        <begin position="279"/>
        <end position="301"/>
    </location>
</feature>
<dbReference type="Pfam" id="PF00083">
    <property type="entry name" value="Sugar_tr"/>
    <property type="match status" value="1"/>
</dbReference>
<dbReference type="AlphaFoldDB" id="A0A232EZB6"/>
<feature type="transmembrane region" description="Helical" evidence="9">
    <location>
        <begin position="447"/>
        <end position="466"/>
    </location>
</feature>
<dbReference type="Proteomes" id="UP000215335">
    <property type="component" value="Unassembled WGS sequence"/>
</dbReference>
<evidence type="ECO:0000313" key="11">
    <source>
        <dbReference type="EMBL" id="OXU23647.1"/>
    </source>
</evidence>
<feature type="transmembrane region" description="Helical" evidence="9">
    <location>
        <begin position="356"/>
        <end position="375"/>
    </location>
</feature>
<evidence type="ECO:0000256" key="3">
    <source>
        <dbReference type="ARBA" id="ARBA00008335"/>
    </source>
</evidence>
<feature type="transmembrane region" description="Helical" evidence="9">
    <location>
        <begin position="555"/>
        <end position="574"/>
    </location>
</feature>
<proteinExistence type="inferred from homology"/>
<evidence type="ECO:0000256" key="4">
    <source>
        <dbReference type="ARBA" id="ARBA00022448"/>
    </source>
</evidence>
<evidence type="ECO:0000256" key="1">
    <source>
        <dbReference type="ARBA" id="ARBA00004141"/>
    </source>
</evidence>
<keyword evidence="6 9" id="KW-1133">Transmembrane helix</keyword>
<dbReference type="Pfam" id="PF10241">
    <property type="entry name" value="KxDL"/>
    <property type="match status" value="1"/>
</dbReference>
<feature type="transmembrane region" description="Helical" evidence="9">
    <location>
        <begin position="178"/>
        <end position="205"/>
    </location>
</feature>
<evidence type="ECO:0000256" key="5">
    <source>
        <dbReference type="ARBA" id="ARBA00022692"/>
    </source>
</evidence>
<keyword evidence="12" id="KW-1185">Reference proteome</keyword>
<comment type="subcellular location">
    <subcellularLocation>
        <location evidence="1">Membrane</location>
        <topology evidence="1">Multi-pass membrane protein</topology>
    </subcellularLocation>
</comment>
<dbReference type="PROSITE" id="PS50850">
    <property type="entry name" value="MFS"/>
    <property type="match status" value="1"/>
</dbReference>
<dbReference type="EMBL" id="NNAY01001539">
    <property type="protein sequence ID" value="OXU23647.1"/>
    <property type="molecule type" value="Genomic_DNA"/>
</dbReference>
<reference evidence="11 12" key="1">
    <citation type="journal article" date="2017" name="Curr. Biol.">
        <title>The Evolution of Venom by Co-option of Single-Copy Genes.</title>
        <authorList>
            <person name="Martinson E.O."/>
            <person name="Mrinalini"/>
            <person name="Kelkar Y.D."/>
            <person name="Chang C.H."/>
            <person name="Werren J.H."/>
        </authorList>
    </citation>
    <scope>NUCLEOTIDE SEQUENCE [LARGE SCALE GENOMIC DNA]</scope>
    <source>
        <strain evidence="11 12">Alberta</strain>
        <tissue evidence="11">Whole body</tissue>
    </source>
</reference>
<feature type="transmembrane region" description="Helical" evidence="9">
    <location>
        <begin position="580"/>
        <end position="600"/>
    </location>
</feature>
<comment type="similarity">
    <text evidence="3">Belongs to the major facilitator superfamily.</text>
</comment>
<feature type="transmembrane region" description="Helical" evidence="9">
    <location>
        <begin position="646"/>
        <end position="664"/>
    </location>
</feature>
<dbReference type="GO" id="GO:0022857">
    <property type="term" value="F:transmembrane transporter activity"/>
    <property type="evidence" value="ECO:0007669"/>
    <property type="project" value="InterPro"/>
</dbReference>
<comment type="caution">
    <text evidence="11">The sequence shown here is derived from an EMBL/GenBank/DDBJ whole genome shotgun (WGS) entry which is preliminary data.</text>
</comment>
<feature type="transmembrane region" description="Helical" evidence="9">
    <location>
        <begin position="253"/>
        <end position="273"/>
    </location>
</feature>
<evidence type="ECO:0000256" key="2">
    <source>
        <dbReference type="ARBA" id="ARBA00005913"/>
    </source>
</evidence>
<feature type="transmembrane region" description="Helical" evidence="9">
    <location>
        <begin position="217"/>
        <end position="241"/>
    </location>
</feature>
<evidence type="ECO:0000256" key="6">
    <source>
        <dbReference type="ARBA" id="ARBA00022989"/>
    </source>
</evidence>